<dbReference type="GO" id="GO:0005524">
    <property type="term" value="F:ATP binding"/>
    <property type="evidence" value="ECO:0007669"/>
    <property type="project" value="InterPro"/>
</dbReference>
<dbReference type="STRING" id="205917.A0A4Y9Y894"/>
<dbReference type="AlphaFoldDB" id="A0A4Y9Y894"/>
<protein>
    <recommendedName>
        <fullName evidence="2">Protein kinase domain-containing protein</fullName>
    </recommendedName>
</protein>
<feature type="compositionally biased region" description="Basic and acidic residues" evidence="1">
    <location>
        <begin position="12"/>
        <end position="26"/>
    </location>
</feature>
<dbReference type="SUPFAM" id="SSF56112">
    <property type="entry name" value="Protein kinase-like (PK-like)"/>
    <property type="match status" value="1"/>
</dbReference>
<dbReference type="Proteomes" id="UP000298327">
    <property type="component" value="Unassembled WGS sequence"/>
</dbReference>
<proteinExistence type="predicted"/>
<name>A0A4Y9Y894_9AGAM</name>
<dbReference type="Gene3D" id="1.10.510.10">
    <property type="entry name" value="Transferase(Phosphotransferase) domain 1"/>
    <property type="match status" value="1"/>
</dbReference>
<dbReference type="InterPro" id="IPR000719">
    <property type="entry name" value="Prot_kinase_dom"/>
</dbReference>
<organism evidence="3 4">
    <name type="scientific">Dentipellis fragilis</name>
    <dbReference type="NCBI Taxonomy" id="205917"/>
    <lineage>
        <taxon>Eukaryota</taxon>
        <taxon>Fungi</taxon>
        <taxon>Dikarya</taxon>
        <taxon>Basidiomycota</taxon>
        <taxon>Agaricomycotina</taxon>
        <taxon>Agaricomycetes</taxon>
        <taxon>Russulales</taxon>
        <taxon>Hericiaceae</taxon>
        <taxon>Dentipellis</taxon>
    </lineage>
</organism>
<dbReference type="SMART" id="SM00220">
    <property type="entry name" value="S_TKc"/>
    <property type="match status" value="1"/>
</dbReference>
<reference evidence="3 4" key="1">
    <citation type="submission" date="2019-02" db="EMBL/GenBank/DDBJ databases">
        <title>Genome sequencing of the rare red list fungi Dentipellis fragilis.</title>
        <authorList>
            <person name="Buettner E."/>
            <person name="Kellner H."/>
        </authorList>
    </citation>
    <scope>NUCLEOTIDE SEQUENCE [LARGE SCALE GENOMIC DNA]</scope>
    <source>
        <strain evidence="3 4">DSM 105465</strain>
    </source>
</reference>
<comment type="caution">
    <text evidence="3">The sequence shown here is derived from an EMBL/GenBank/DDBJ whole genome shotgun (WGS) entry which is preliminary data.</text>
</comment>
<evidence type="ECO:0000259" key="2">
    <source>
        <dbReference type="PROSITE" id="PS50011"/>
    </source>
</evidence>
<sequence>MGRRNATVRSAKQAEEAARRQAARDRVFGPPTEEMIRFRKDPGIIVFDEVWWRDHYYWLLESGYMLRSRYHPDWTSPWPEGDPDWSTYEEAQRPPRLDIMDATRTADGAYVVLKRIRVEPYGSRELEITQYLSSEPLASDPRNHSVRLLETLQAPKDPALHILVLPLLRPFDDPEFETFGEIIAFFSQMFEVLLNFIRLVSVDYSRTILYSQGLQFLHEHGVAHRDCTRLNIMMNADNLYLDQWHPPVKYYFIDYGLSTQHKPGEIPLEFPVHGADKTVPENQDQSNNFESRCNPFPTDIYTLGNLIRRYFMKKYYGFGFMDTLVVDMVENDPSKRPQIDEVVDRFAKIRDSFPIWRLRNRPIPRKEFMVVTLWKESAHLARTILLLIDHKSAIPDLP</sequence>
<gene>
    <name evidence="3" type="ORF">EVG20_g8277</name>
</gene>
<accession>A0A4Y9Y894</accession>
<dbReference type="InterPro" id="IPR011009">
    <property type="entry name" value="Kinase-like_dom_sf"/>
</dbReference>
<evidence type="ECO:0000313" key="4">
    <source>
        <dbReference type="Proteomes" id="UP000298327"/>
    </source>
</evidence>
<dbReference type="GO" id="GO:0004672">
    <property type="term" value="F:protein kinase activity"/>
    <property type="evidence" value="ECO:0007669"/>
    <property type="project" value="InterPro"/>
</dbReference>
<feature type="region of interest" description="Disordered" evidence="1">
    <location>
        <begin position="1"/>
        <end position="26"/>
    </location>
</feature>
<evidence type="ECO:0000313" key="3">
    <source>
        <dbReference type="EMBL" id="TFY58118.1"/>
    </source>
</evidence>
<evidence type="ECO:0000256" key="1">
    <source>
        <dbReference type="SAM" id="MobiDB-lite"/>
    </source>
</evidence>
<keyword evidence="4" id="KW-1185">Reference proteome</keyword>
<dbReference type="EMBL" id="SEOQ01000702">
    <property type="protein sequence ID" value="TFY58118.1"/>
    <property type="molecule type" value="Genomic_DNA"/>
</dbReference>
<feature type="domain" description="Protein kinase" evidence="2">
    <location>
        <begin position="85"/>
        <end position="369"/>
    </location>
</feature>
<dbReference type="PROSITE" id="PS50011">
    <property type="entry name" value="PROTEIN_KINASE_DOM"/>
    <property type="match status" value="1"/>
</dbReference>
<dbReference type="OrthoDB" id="5987198at2759"/>